<evidence type="ECO:0000313" key="1">
    <source>
        <dbReference type="EMBL" id="MCK8492253.1"/>
    </source>
</evidence>
<sequence length="366" mass="41846">MRSLFTFLILLLPISLLAQYQVRSATLMDDNEKTITGFVKFYDWDRSPKNIEFGEDTVGSMTSFSLRSMRKLFIQGGPTYESLYLKVPYYATSPVSIGGNIIDHVDSTYYLAELLLDSESVKLYRFFDQDASVRFVISKNDTLTLLNDIHVQVYRREGRFDIADHEYRRQLRTLLQECPTLKIDNTTYSEKSILQLFKEYLSFCKIDSKIYSEQKKLGTATFLLGTFASLWPTDQRTVIGYGLMCQVLLPRRLNNTFLCLDLGRSSRNSSVGVETTLQLGFYAGKYFGQHAIQGKLYTGFSTGFGFLDTSIGLSYRKMISIETRYPIFSGLLFGFKEDGSNSHIRPALMLRATLPLSSLTRKRVPQ</sequence>
<name>A0ABT0HJA8_9BACT</name>
<dbReference type="RefSeq" id="WP_248476849.1">
    <property type="nucleotide sequence ID" value="NZ_JALPRF010000002.1"/>
</dbReference>
<reference evidence="1 2" key="1">
    <citation type="submission" date="2022-04" db="EMBL/GenBank/DDBJ databases">
        <title>Spirosoma sp. strain RP8 genome sequencing and assembly.</title>
        <authorList>
            <person name="Jung Y."/>
        </authorList>
    </citation>
    <scope>NUCLEOTIDE SEQUENCE [LARGE SCALE GENOMIC DNA]</scope>
    <source>
        <strain evidence="1 2">RP8</strain>
    </source>
</reference>
<protein>
    <recommendedName>
        <fullName evidence="3">DUF4421 domain-containing protein</fullName>
    </recommendedName>
</protein>
<accession>A0ABT0HJA8</accession>
<proteinExistence type="predicted"/>
<gene>
    <name evidence="1" type="ORF">M0L20_10370</name>
</gene>
<evidence type="ECO:0008006" key="3">
    <source>
        <dbReference type="Google" id="ProtNLM"/>
    </source>
</evidence>
<dbReference type="EMBL" id="JALPRF010000002">
    <property type="protein sequence ID" value="MCK8492253.1"/>
    <property type="molecule type" value="Genomic_DNA"/>
</dbReference>
<dbReference type="Proteomes" id="UP001202180">
    <property type="component" value="Unassembled WGS sequence"/>
</dbReference>
<comment type="caution">
    <text evidence="1">The sequence shown here is derived from an EMBL/GenBank/DDBJ whole genome shotgun (WGS) entry which is preliminary data.</text>
</comment>
<organism evidence="1 2">
    <name type="scientific">Spirosoma liriopis</name>
    <dbReference type="NCBI Taxonomy" id="2937440"/>
    <lineage>
        <taxon>Bacteria</taxon>
        <taxon>Pseudomonadati</taxon>
        <taxon>Bacteroidota</taxon>
        <taxon>Cytophagia</taxon>
        <taxon>Cytophagales</taxon>
        <taxon>Cytophagaceae</taxon>
        <taxon>Spirosoma</taxon>
    </lineage>
</organism>
<keyword evidence="2" id="KW-1185">Reference proteome</keyword>
<evidence type="ECO:0000313" key="2">
    <source>
        <dbReference type="Proteomes" id="UP001202180"/>
    </source>
</evidence>